<accession>A0A1V1NR91</accession>
<dbReference type="EMBL" id="ATBP01003229">
    <property type="protein sequence ID" value="ETR65084.1"/>
    <property type="molecule type" value="Genomic_DNA"/>
</dbReference>
<evidence type="ECO:0000313" key="4">
    <source>
        <dbReference type="Proteomes" id="UP000189670"/>
    </source>
</evidence>
<dbReference type="AlphaFoldDB" id="A0A1V1NR91"/>
<dbReference type="InterPro" id="IPR024983">
    <property type="entry name" value="CHAT_dom"/>
</dbReference>
<dbReference type="Proteomes" id="UP000189670">
    <property type="component" value="Unassembled WGS sequence"/>
</dbReference>
<dbReference type="Pfam" id="PF12770">
    <property type="entry name" value="CHAT"/>
    <property type="match status" value="1"/>
</dbReference>
<sequence length="251" mass="28841">HPLSIWVLINAENELTEATAEGETLCDYIDNLNNFDPDRIMIDYNNEVFLDDVKDSIHDYDIVHYGGHADYDVNDQNKCGWRLIDAHFSPHDILRLSGITTMPSLIFSNACQTARTSDWRPKSKDNNSFGLVHAFILSGVRHYIGTTWKVDDRIGNQFAIEFYHHLFEGLSIGESFKQAKLKLMNENPDVPGWASYVLYGDPESIYRKKNISRGSQTKFFKAKSTNRTRKVFMLILCILLIYPAFFISKTS</sequence>
<evidence type="ECO:0000259" key="2">
    <source>
        <dbReference type="Pfam" id="PF12770"/>
    </source>
</evidence>
<feature type="non-terminal residue" evidence="3">
    <location>
        <position position="1"/>
    </location>
</feature>
<feature type="non-terminal residue" evidence="3">
    <location>
        <position position="251"/>
    </location>
</feature>
<evidence type="ECO:0000313" key="3">
    <source>
        <dbReference type="EMBL" id="ETR65084.1"/>
    </source>
</evidence>
<keyword evidence="1" id="KW-1133">Transmembrane helix</keyword>
<feature type="transmembrane region" description="Helical" evidence="1">
    <location>
        <begin position="231"/>
        <end position="248"/>
    </location>
</feature>
<dbReference type="Gene3D" id="3.40.50.1460">
    <property type="match status" value="1"/>
</dbReference>
<reference evidence="4" key="1">
    <citation type="submission" date="2012-11" db="EMBL/GenBank/DDBJ databases">
        <authorList>
            <person name="Lucero-Rivera Y.E."/>
            <person name="Tovar-Ramirez D."/>
        </authorList>
    </citation>
    <scope>NUCLEOTIDE SEQUENCE [LARGE SCALE GENOMIC DNA]</scope>
    <source>
        <strain evidence="4">Araruama</strain>
    </source>
</reference>
<keyword evidence="1" id="KW-0472">Membrane</keyword>
<evidence type="ECO:0000256" key="1">
    <source>
        <dbReference type="SAM" id="Phobius"/>
    </source>
</evidence>
<feature type="domain" description="CHAT" evidence="2">
    <location>
        <begin position="47"/>
        <end position="201"/>
    </location>
</feature>
<gene>
    <name evidence="3" type="ORF">OMM_14844</name>
</gene>
<keyword evidence="1" id="KW-0812">Transmembrane</keyword>
<organism evidence="3 4">
    <name type="scientific">Candidatus Magnetoglobus multicellularis str. Araruama</name>
    <dbReference type="NCBI Taxonomy" id="890399"/>
    <lineage>
        <taxon>Bacteria</taxon>
        <taxon>Pseudomonadati</taxon>
        <taxon>Thermodesulfobacteriota</taxon>
        <taxon>Desulfobacteria</taxon>
        <taxon>Desulfobacterales</taxon>
        <taxon>Desulfobacteraceae</taxon>
        <taxon>Candidatus Magnetoglobus</taxon>
    </lineage>
</organism>
<proteinExistence type="predicted"/>
<comment type="caution">
    <text evidence="3">The sequence shown here is derived from an EMBL/GenBank/DDBJ whole genome shotgun (WGS) entry which is preliminary data.</text>
</comment>
<name>A0A1V1NR91_9BACT</name>
<protein>
    <recommendedName>
        <fullName evidence="2">CHAT domain-containing protein</fullName>
    </recommendedName>
</protein>